<keyword evidence="4" id="KW-1185">Reference proteome</keyword>
<name>A0ABX5C416_9FIRM</name>
<feature type="chain" id="PRO_5046640464" evidence="2">
    <location>
        <begin position="46"/>
        <end position="491"/>
    </location>
</feature>
<evidence type="ECO:0000313" key="3">
    <source>
        <dbReference type="EMBL" id="PQL57397.1"/>
    </source>
</evidence>
<dbReference type="SUPFAM" id="SSF51126">
    <property type="entry name" value="Pectin lyase-like"/>
    <property type="match status" value="1"/>
</dbReference>
<dbReference type="Gene3D" id="2.160.20.20">
    <property type="match status" value="1"/>
</dbReference>
<reference evidence="3 4" key="1">
    <citation type="journal article" date="2018" name="Int. J. Syst. Evol. Microbiol.">
        <title>Veillonella infantium sp. nov., an anaerobic, Gram-stain-negative coccus isolated from tongue biofilm of a Thai child.</title>
        <authorList>
            <person name="Mashima I."/>
            <person name="Liao Y.C."/>
            <person name="Miyakawa H."/>
            <person name="Theodorea C.F."/>
            <person name="Thawboon B."/>
            <person name="Thaweboon S."/>
            <person name="Scannapieco F.A."/>
            <person name="Nakazawa F."/>
        </authorList>
    </citation>
    <scope>NUCLEOTIDE SEQUENCE [LARGE SCALE GENOMIC DNA]</scope>
    <source>
        <strain evidence="3 4">T11011-4</strain>
    </source>
</reference>
<feature type="region of interest" description="Disordered" evidence="1">
    <location>
        <begin position="59"/>
        <end position="116"/>
    </location>
</feature>
<feature type="signal peptide" evidence="2">
    <location>
        <begin position="1"/>
        <end position="45"/>
    </location>
</feature>
<evidence type="ECO:0000313" key="4">
    <source>
        <dbReference type="Proteomes" id="UP000238899"/>
    </source>
</evidence>
<sequence length="491" mass="50837">MNKTTIKKKNKPHKNSIQYRKLRRWVLPAVLGAALSTLAMLPTFAAETQTNANVATVTTTAPSAQGSTPQNSAPHGKPPAGQPPTAPPSGNQNGAPLADMQNGAPTGMAPHPEVDPSTFKATTVVTEDKSIAHELITNTVADQNAFIGKNKAAIIIENSVFDKTGNTTSDDNSNFRGQNAVVLGIEGSQINIKGSNITSNSNGSNAVFATGEGSVINVENTNIHTKSDSSRGLDATYKGTVNGKNLTITTEGAHSATLATDRGEGTITVEAAKLTTSGAGSPVIYSTGNITANNVNGVANNSEIGVVEGKNSITLTNSNVTGYKDNGFMLYQSFSGDAESGVARLKAENNTLTTHATGAFIYVNNTTAEVDLSNNAISMPNTTTLVKAAADSRWGKTGENGGHLTLHASNQALSGNIVADSISTVALDMTNGSSLVGAVNANNSAKEVTVKLSKDSTWTLTGDSYVKSLTNEDTTSSNIHLNGYKLVVADK</sequence>
<dbReference type="RefSeq" id="WP_105094672.1">
    <property type="nucleotide sequence ID" value="NZ_PPDD01000012.1"/>
</dbReference>
<gene>
    <name evidence="3" type="ORF">VCHSUH03_08070</name>
</gene>
<accession>A0ABX5C416</accession>
<dbReference type="InterPro" id="IPR012332">
    <property type="entry name" value="Autotransporter_pectin_lyase_C"/>
</dbReference>
<comment type="caution">
    <text evidence="3">The sequence shown here is derived from an EMBL/GenBank/DDBJ whole genome shotgun (WGS) entry which is preliminary data.</text>
</comment>
<keyword evidence="2" id="KW-0732">Signal</keyword>
<organism evidence="3 4">
    <name type="scientific">Veillonella infantium</name>
    <dbReference type="NCBI Taxonomy" id="1911679"/>
    <lineage>
        <taxon>Bacteria</taxon>
        <taxon>Bacillati</taxon>
        <taxon>Bacillota</taxon>
        <taxon>Negativicutes</taxon>
        <taxon>Veillonellales</taxon>
        <taxon>Veillonellaceae</taxon>
        <taxon>Veillonella</taxon>
    </lineage>
</organism>
<evidence type="ECO:0000256" key="2">
    <source>
        <dbReference type="SAM" id="SignalP"/>
    </source>
</evidence>
<dbReference type="Proteomes" id="UP000238899">
    <property type="component" value="Unassembled WGS sequence"/>
</dbReference>
<evidence type="ECO:0000256" key="1">
    <source>
        <dbReference type="SAM" id="MobiDB-lite"/>
    </source>
</evidence>
<protein>
    <submittedName>
        <fullName evidence="3">Uncharacterized protein</fullName>
    </submittedName>
</protein>
<proteinExistence type="predicted"/>
<dbReference type="EMBL" id="PPDD01000012">
    <property type="protein sequence ID" value="PQL57397.1"/>
    <property type="molecule type" value="Genomic_DNA"/>
</dbReference>
<feature type="compositionally biased region" description="Pro residues" evidence="1">
    <location>
        <begin position="76"/>
        <end position="87"/>
    </location>
</feature>
<dbReference type="InterPro" id="IPR011050">
    <property type="entry name" value="Pectin_lyase_fold/virulence"/>
</dbReference>